<keyword evidence="5 12" id="KW-0732">Signal</keyword>
<keyword evidence="6" id="KW-0677">Repeat</keyword>
<keyword evidence="8 11" id="KW-0472">Membrane</keyword>
<dbReference type="Pfam" id="PF08263">
    <property type="entry name" value="LRRNT_2"/>
    <property type="match status" value="1"/>
</dbReference>
<dbReference type="PROSITE" id="PS00108">
    <property type="entry name" value="PROTEIN_KINASE_ST"/>
    <property type="match status" value="1"/>
</dbReference>
<evidence type="ECO:0000256" key="5">
    <source>
        <dbReference type="ARBA" id="ARBA00022729"/>
    </source>
</evidence>
<evidence type="ECO:0000313" key="14">
    <source>
        <dbReference type="EMBL" id="GJN19333.1"/>
    </source>
</evidence>
<organism evidence="14 15">
    <name type="scientific">Eleusine coracana subsp. coracana</name>
    <dbReference type="NCBI Taxonomy" id="191504"/>
    <lineage>
        <taxon>Eukaryota</taxon>
        <taxon>Viridiplantae</taxon>
        <taxon>Streptophyta</taxon>
        <taxon>Embryophyta</taxon>
        <taxon>Tracheophyta</taxon>
        <taxon>Spermatophyta</taxon>
        <taxon>Magnoliopsida</taxon>
        <taxon>Liliopsida</taxon>
        <taxon>Poales</taxon>
        <taxon>Poaceae</taxon>
        <taxon>PACMAD clade</taxon>
        <taxon>Chloridoideae</taxon>
        <taxon>Cynodonteae</taxon>
        <taxon>Eleusininae</taxon>
        <taxon>Eleusine</taxon>
    </lineage>
</organism>
<dbReference type="PROSITE" id="PS51450">
    <property type="entry name" value="LRR"/>
    <property type="match status" value="1"/>
</dbReference>
<dbReference type="Gene3D" id="3.80.10.10">
    <property type="entry name" value="Ribonuclease Inhibitor"/>
    <property type="match status" value="3"/>
</dbReference>
<feature type="chain" id="PRO_5043876269" description="Protein kinase domain-containing protein" evidence="12">
    <location>
        <begin position="21"/>
        <end position="850"/>
    </location>
</feature>
<keyword evidence="9" id="KW-0325">Glycoprotein</keyword>
<feature type="region of interest" description="Disordered" evidence="10">
    <location>
        <begin position="711"/>
        <end position="730"/>
    </location>
</feature>
<name>A0AAV5E7J7_ELECO</name>
<feature type="signal peptide" evidence="12">
    <location>
        <begin position="1"/>
        <end position="20"/>
    </location>
</feature>
<evidence type="ECO:0000256" key="12">
    <source>
        <dbReference type="SAM" id="SignalP"/>
    </source>
</evidence>
<dbReference type="GO" id="GO:0004672">
    <property type="term" value="F:protein kinase activity"/>
    <property type="evidence" value="ECO:0007669"/>
    <property type="project" value="InterPro"/>
</dbReference>
<evidence type="ECO:0000256" key="6">
    <source>
        <dbReference type="ARBA" id="ARBA00022737"/>
    </source>
</evidence>
<dbReference type="Pfam" id="PF07714">
    <property type="entry name" value="PK_Tyr_Ser-Thr"/>
    <property type="match status" value="1"/>
</dbReference>
<accession>A0AAV5E7J7</accession>
<comment type="subcellular location">
    <subcellularLocation>
        <location evidence="1">Membrane</location>
        <topology evidence="1">Single-pass membrane protein</topology>
    </subcellularLocation>
</comment>
<dbReference type="GO" id="GO:0016020">
    <property type="term" value="C:membrane"/>
    <property type="evidence" value="ECO:0007669"/>
    <property type="project" value="UniProtKB-SubCell"/>
</dbReference>
<evidence type="ECO:0000256" key="7">
    <source>
        <dbReference type="ARBA" id="ARBA00022989"/>
    </source>
</evidence>
<evidence type="ECO:0000259" key="13">
    <source>
        <dbReference type="PROSITE" id="PS50011"/>
    </source>
</evidence>
<dbReference type="InterPro" id="IPR051809">
    <property type="entry name" value="Plant_receptor-like_S/T_kinase"/>
</dbReference>
<evidence type="ECO:0000256" key="3">
    <source>
        <dbReference type="ARBA" id="ARBA00022614"/>
    </source>
</evidence>
<dbReference type="SUPFAM" id="SSF52047">
    <property type="entry name" value="RNI-like"/>
    <property type="match status" value="1"/>
</dbReference>
<dbReference type="FunFam" id="3.80.10.10:FF:000275">
    <property type="entry name" value="Leucine-rich repeat receptor-like protein kinase"/>
    <property type="match status" value="1"/>
</dbReference>
<evidence type="ECO:0000313" key="15">
    <source>
        <dbReference type="Proteomes" id="UP001054889"/>
    </source>
</evidence>
<dbReference type="PANTHER" id="PTHR27008:SF596">
    <property type="entry name" value="OS02G0215500 PROTEIN"/>
    <property type="match status" value="1"/>
</dbReference>
<dbReference type="SMART" id="SM00220">
    <property type="entry name" value="S_TKc"/>
    <property type="match status" value="1"/>
</dbReference>
<reference evidence="14" key="2">
    <citation type="submission" date="2021-12" db="EMBL/GenBank/DDBJ databases">
        <title>Resequencing data analysis of finger millet.</title>
        <authorList>
            <person name="Hatakeyama M."/>
            <person name="Aluri S."/>
            <person name="Balachadran M.T."/>
            <person name="Sivarajan S.R."/>
            <person name="Poveda L."/>
            <person name="Shimizu-Inatsugi R."/>
            <person name="Schlapbach R."/>
            <person name="Sreeman S.M."/>
            <person name="Shimizu K.K."/>
        </authorList>
    </citation>
    <scope>NUCLEOTIDE SEQUENCE</scope>
</reference>
<dbReference type="InterPro" id="IPR000719">
    <property type="entry name" value="Prot_kinase_dom"/>
</dbReference>
<evidence type="ECO:0000256" key="8">
    <source>
        <dbReference type="ARBA" id="ARBA00023136"/>
    </source>
</evidence>
<keyword evidence="3" id="KW-0433">Leucine-rich repeat</keyword>
<evidence type="ECO:0000256" key="9">
    <source>
        <dbReference type="ARBA" id="ARBA00023180"/>
    </source>
</evidence>
<protein>
    <recommendedName>
        <fullName evidence="13">Protein kinase domain-containing protein</fullName>
    </recommendedName>
</protein>
<keyword evidence="7 11" id="KW-1133">Transmembrane helix</keyword>
<evidence type="ECO:0000256" key="11">
    <source>
        <dbReference type="SAM" id="Phobius"/>
    </source>
</evidence>
<dbReference type="InterPro" id="IPR008271">
    <property type="entry name" value="Ser/Thr_kinase_AS"/>
</dbReference>
<dbReference type="Proteomes" id="UP001054889">
    <property type="component" value="Unassembled WGS sequence"/>
</dbReference>
<keyword evidence="15" id="KW-1185">Reference proteome</keyword>
<proteinExistence type="inferred from homology"/>
<evidence type="ECO:0000256" key="4">
    <source>
        <dbReference type="ARBA" id="ARBA00022692"/>
    </source>
</evidence>
<dbReference type="InterPro" id="IPR013210">
    <property type="entry name" value="LRR_N_plant-typ"/>
</dbReference>
<dbReference type="EMBL" id="BQKI01000074">
    <property type="protein sequence ID" value="GJN19333.1"/>
    <property type="molecule type" value="Genomic_DNA"/>
</dbReference>
<dbReference type="SMART" id="SM00369">
    <property type="entry name" value="LRR_TYP"/>
    <property type="match status" value="7"/>
</dbReference>
<feature type="region of interest" description="Disordered" evidence="10">
    <location>
        <begin position="793"/>
        <end position="815"/>
    </location>
</feature>
<reference evidence="14" key="1">
    <citation type="journal article" date="2018" name="DNA Res.">
        <title>Multiple hybrid de novo genome assembly of finger millet, an orphan allotetraploid crop.</title>
        <authorList>
            <person name="Hatakeyama M."/>
            <person name="Aluri S."/>
            <person name="Balachadran M.T."/>
            <person name="Sivarajan S.R."/>
            <person name="Patrignani A."/>
            <person name="Gruter S."/>
            <person name="Poveda L."/>
            <person name="Shimizu-Inatsugi R."/>
            <person name="Baeten J."/>
            <person name="Francoijs K.J."/>
            <person name="Nataraja K.N."/>
            <person name="Reddy Y.A.N."/>
            <person name="Phadnis S."/>
            <person name="Ravikumar R.L."/>
            <person name="Schlapbach R."/>
            <person name="Sreeman S.M."/>
            <person name="Shimizu K.K."/>
        </authorList>
    </citation>
    <scope>NUCLEOTIDE SEQUENCE</scope>
</reference>
<dbReference type="Pfam" id="PF00560">
    <property type="entry name" value="LRR_1"/>
    <property type="match status" value="11"/>
</dbReference>
<dbReference type="InterPro" id="IPR011009">
    <property type="entry name" value="Kinase-like_dom_sf"/>
</dbReference>
<dbReference type="FunFam" id="3.80.10.10:FF:000383">
    <property type="entry name" value="Leucine-rich repeat receptor protein kinase EMS1"/>
    <property type="match status" value="3"/>
</dbReference>
<dbReference type="PANTHER" id="PTHR27008">
    <property type="entry name" value="OS04G0122200 PROTEIN"/>
    <property type="match status" value="1"/>
</dbReference>
<feature type="domain" description="Protein kinase" evidence="13">
    <location>
        <begin position="507"/>
        <end position="850"/>
    </location>
</feature>
<dbReference type="Gene3D" id="1.10.510.10">
    <property type="entry name" value="Transferase(Phosphotransferase) domain 1"/>
    <property type="match status" value="1"/>
</dbReference>
<dbReference type="AlphaFoldDB" id="A0AAV5E7J7"/>
<dbReference type="InterPro" id="IPR001611">
    <property type="entry name" value="Leu-rich_rpt"/>
</dbReference>
<dbReference type="PROSITE" id="PS50011">
    <property type="entry name" value="PROTEIN_KINASE_DOM"/>
    <property type="match status" value="1"/>
</dbReference>
<gene>
    <name evidence="14" type="primary">gb06600</name>
    <name evidence="14" type="ORF">PR202_gb06600</name>
</gene>
<comment type="similarity">
    <text evidence="2">Belongs to the protein kinase superfamily. Ser/Thr protein kinase family.</text>
</comment>
<comment type="caution">
    <text evidence="14">The sequence shown here is derived from an EMBL/GenBank/DDBJ whole genome shotgun (WGS) entry which is preliminary data.</text>
</comment>
<sequence length="850" mass="92818">MVLLLLAFICLFALVASTHSALISNAEIATSNASDHLALLSFKSHIRTDPSQALESWGNRSIPMCQWRGVTCGRRGRPHGRVMALDLENLSLLGAISSSVANLTFLTTLHLPSNHLHGAVSSVLGRLLYLKHVDLSGNFLNSKIPPSLSQCKRLESISLEFNSLQGEIPRELGSLHNAKLLNLGHNKLTGAIPLEISNLVSLEFLHIGRNKLTGEIPAGIDLQHNRLTGGIPESLGNLNLLQSLALSFNNLTGKIPSSVGNLSINLKILDMGANNITGKIPEEILNLVSLETLALDVNNLEGTIPNSLGKLNGLNWLDLSSNNLIGPIPPSIGNLTKLSILHLYGNMLNRSIPSSLLGCPLQRLDLSNNRIVGSIPRELFLINTLSDYVQIQNNMLTGTLPIELGNLKNLGMLDFSRNQISGEIPASLGDCQMLQYLNASHNNLEGKILLSVEQMKGLLVIDLSYNNLSGNIPKFLANMRGNDGLCGGIPQLKLSPCSSYTTKKLSLKIAIAISVGSTCLFVILTMFAFFTWKKKAKANQHIPTISDQHVVVAVKVLNLLQRGASQSFAAECETLRCARHRNLVKIITACSSVDNTGTDFKALIFEFLPNGNLEQWLHQPIFRDGEYNAFDLVRSLDISIDVASALEYLHQNKPLPIIHCDLKPSNILLDHDMVAHVGDVGLARFYHEDPNVTSEKSSAWVKMRGTTGYVAPVDTDNGRTGGGEDTTSNMDYMTTSTLRRRLPPRMEKARAKKGMVDLHGGRRLHWQPRVIPAMVFVVAEAYNRVLTGVGRDPAGRGAHWRRKRSPTGAQGAGHRAATTIVAVEAIGPWAWALETVEHVIYETQKNLSTR</sequence>
<evidence type="ECO:0000256" key="2">
    <source>
        <dbReference type="ARBA" id="ARBA00008684"/>
    </source>
</evidence>
<dbReference type="GO" id="GO:0005524">
    <property type="term" value="F:ATP binding"/>
    <property type="evidence" value="ECO:0007669"/>
    <property type="project" value="InterPro"/>
</dbReference>
<dbReference type="InterPro" id="IPR003591">
    <property type="entry name" value="Leu-rich_rpt_typical-subtyp"/>
</dbReference>
<evidence type="ECO:0000256" key="1">
    <source>
        <dbReference type="ARBA" id="ARBA00004167"/>
    </source>
</evidence>
<dbReference type="InterPro" id="IPR001245">
    <property type="entry name" value="Ser-Thr/Tyr_kinase_cat_dom"/>
</dbReference>
<dbReference type="SUPFAM" id="SSF56112">
    <property type="entry name" value="Protein kinase-like (PK-like)"/>
    <property type="match status" value="1"/>
</dbReference>
<evidence type="ECO:0000256" key="10">
    <source>
        <dbReference type="SAM" id="MobiDB-lite"/>
    </source>
</evidence>
<dbReference type="InterPro" id="IPR032675">
    <property type="entry name" value="LRR_dom_sf"/>
</dbReference>
<feature type="transmembrane region" description="Helical" evidence="11">
    <location>
        <begin position="509"/>
        <end position="532"/>
    </location>
</feature>
<keyword evidence="4 11" id="KW-0812">Transmembrane</keyword>